<dbReference type="GO" id="GO:0008984">
    <property type="term" value="F:protein-glutamate methylesterase activity"/>
    <property type="evidence" value="ECO:0007669"/>
    <property type="project" value="UniProtKB-EC"/>
</dbReference>
<keyword evidence="7" id="KW-1185">Reference proteome</keyword>
<evidence type="ECO:0000256" key="1">
    <source>
        <dbReference type="ARBA" id="ARBA00022801"/>
    </source>
</evidence>
<protein>
    <recommendedName>
        <fullName evidence="2">protein-glutamate methylesterase</fullName>
        <ecNumber evidence="2">3.1.1.61</ecNumber>
    </recommendedName>
</protein>
<feature type="active site" evidence="4">
    <location>
        <position position="148"/>
    </location>
</feature>
<gene>
    <name evidence="6" type="ORF">FHS30_000107</name>
</gene>
<feature type="domain" description="CheB-type methylesterase" evidence="5">
    <location>
        <begin position="109"/>
        <end position="299"/>
    </location>
</feature>
<comment type="catalytic activity">
    <reaction evidence="3">
        <text>[protein]-L-glutamate 5-O-methyl ester + H2O = L-glutamyl-[protein] + methanol + H(+)</text>
        <dbReference type="Rhea" id="RHEA:23236"/>
        <dbReference type="Rhea" id="RHEA-COMP:10208"/>
        <dbReference type="Rhea" id="RHEA-COMP:10311"/>
        <dbReference type="ChEBI" id="CHEBI:15377"/>
        <dbReference type="ChEBI" id="CHEBI:15378"/>
        <dbReference type="ChEBI" id="CHEBI:17790"/>
        <dbReference type="ChEBI" id="CHEBI:29973"/>
        <dbReference type="ChEBI" id="CHEBI:82795"/>
        <dbReference type="EC" id="3.1.1.61"/>
    </reaction>
</comment>
<dbReference type="EMBL" id="JACHXZ010000001">
    <property type="protein sequence ID" value="MBB3166931.1"/>
    <property type="molecule type" value="Genomic_DNA"/>
</dbReference>
<dbReference type="PANTHER" id="PTHR42872:SF6">
    <property type="entry name" value="PROTEIN-GLUTAMATE METHYLESTERASE_PROTEIN-GLUTAMINE GLUTAMINASE"/>
    <property type="match status" value="1"/>
</dbReference>
<sequence>MSELLRVGLMLEDAAQISHYQALITQNGCCLAATVSGQQMGSLPEVEADAWLIVADTAIENDAFSQWLADLDVPVIFEEGAAQSRDGWQRRLSIKLQQLAGVINLGPQPLKPKEVWVLAASTGGPAAVKAFLQALPEGLDIAFVYAQHINGGFDVTLAQVISKGSAYPAVLAAHGSPLAANSVLIVRPDQRAEVQTNGTLVVHNDAWPGPYQPAINQVIANVASVYGERSGAIVFSGMGNDGSAALKLMKQQGGKIWAQEANSCTVSSMPDEAVATGTVTYVGDPQAIAVELAAHIAAKY</sequence>
<dbReference type="PROSITE" id="PS50122">
    <property type="entry name" value="CHEB"/>
    <property type="match status" value="1"/>
</dbReference>
<comment type="caution">
    <text evidence="6">The sequence shown here is derived from an EMBL/GenBank/DDBJ whole genome shotgun (WGS) entry which is preliminary data.</text>
</comment>
<evidence type="ECO:0000259" key="5">
    <source>
        <dbReference type="PROSITE" id="PS50122"/>
    </source>
</evidence>
<dbReference type="CDD" id="cd16432">
    <property type="entry name" value="CheB_Rec"/>
    <property type="match status" value="1"/>
</dbReference>
<feature type="active site" evidence="4">
    <location>
        <position position="121"/>
    </location>
</feature>
<evidence type="ECO:0000256" key="4">
    <source>
        <dbReference type="PROSITE-ProRule" id="PRU00050"/>
    </source>
</evidence>
<accession>A0A839UJI9</accession>
<dbReference type="Gene3D" id="3.40.50.180">
    <property type="entry name" value="Methylesterase CheB, C-terminal domain"/>
    <property type="match status" value="1"/>
</dbReference>
<dbReference type="SUPFAM" id="SSF52738">
    <property type="entry name" value="Methylesterase CheB, C-terminal domain"/>
    <property type="match status" value="1"/>
</dbReference>
<dbReference type="GO" id="GO:0000156">
    <property type="term" value="F:phosphorelay response regulator activity"/>
    <property type="evidence" value="ECO:0007669"/>
    <property type="project" value="InterPro"/>
</dbReference>
<dbReference type="EC" id="3.1.1.61" evidence="2"/>
<dbReference type="GO" id="GO:0005737">
    <property type="term" value="C:cytoplasm"/>
    <property type="evidence" value="ECO:0007669"/>
    <property type="project" value="InterPro"/>
</dbReference>
<reference evidence="6 7" key="1">
    <citation type="submission" date="2020-08" db="EMBL/GenBank/DDBJ databases">
        <title>Genomic Encyclopedia of Type Strains, Phase III (KMG-III): the genomes of soil and plant-associated and newly described type strains.</title>
        <authorList>
            <person name="Whitman W."/>
        </authorList>
    </citation>
    <scope>NUCLEOTIDE SEQUENCE [LARGE SCALE GENOMIC DNA]</scope>
    <source>
        <strain evidence="6 7">CECT 8571</strain>
    </source>
</reference>
<dbReference type="Proteomes" id="UP000559987">
    <property type="component" value="Unassembled WGS sequence"/>
</dbReference>
<dbReference type="InterPro" id="IPR035909">
    <property type="entry name" value="CheB_C"/>
</dbReference>
<name>A0A839UJI9_9GAMM</name>
<dbReference type="PANTHER" id="PTHR42872">
    <property type="entry name" value="PROTEIN-GLUTAMATE METHYLESTERASE/PROTEIN-GLUTAMINE GLUTAMINASE"/>
    <property type="match status" value="1"/>
</dbReference>
<evidence type="ECO:0000256" key="3">
    <source>
        <dbReference type="ARBA" id="ARBA00048267"/>
    </source>
</evidence>
<evidence type="ECO:0000313" key="6">
    <source>
        <dbReference type="EMBL" id="MBB3166931.1"/>
    </source>
</evidence>
<dbReference type="GO" id="GO:0006935">
    <property type="term" value="P:chemotaxis"/>
    <property type="evidence" value="ECO:0007669"/>
    <property type="project" value="UniProtKB-UniRule"/>
</dbReference>
<dbReference type="RefSeq" id="WP_183907271.1">
    <property type="nucleotide sequence ID" value="NZ_JACHXZ010000001.1"/>
</dbReference>
<evidence type="ECO:0000256" key="2">
    <source>
        <dbReference type="ARBA" id="ARBA00039140"/>
    </source>
</evidence>
<dbReference type="Pfam" id="PF01339">
    <property type="entry name" value="CheB_methylest"/>
    <property type="match status" value="1"/>
</dbReference>
<organism evidence="6 7">
    <name type="scientific">Simiduia aestuariiviva</name>
    <dbReference type="NCBI Taxonomy" id="1510459"/>
    <lineage>
        <taxon>Bacteria</taxon>
        <taxon>Pseudomonadati</taxon>
        <taxon>Pseudomonadota</taxon>
        <taxon>Gammaproteobacteria</taxon>
        <taxon>Cellvibrionales</taxon>
        <taxon>Cellvibrionaceae</taxon>
        <taxon>Simiduia</taxon>
    </lineage>
</organism>
<proteinExistence type="predicted"/>
<evidence type="ECO:0000313" key="7">
    <source>
        <dbReference type="Proteomes" id="UP000559987"/>
    </source>
</evidence>
<keyword evidence="4" id="KW-0145">Chemotaxis</keyword>
<dbReference type="AlphaFoldDB" id="A0A839UJI9"/>
<keyword evidence="1 4" id="KW-0378">Hydrolase</keyword>
<feature type="active site" evidence="4">
    <location>
        <position position="241"/>
    </location>
</feature>
<dbReference type="InterPro" id="IPR000673">
    <property type="entry name" value="Sig_transdc_resp-reg_Me-estase"/>
</dbReference>